<keyword evidence="3 7" id="KW-0479">Metal-binding</keyword>
<dbReference type="InterPro" id="IPR051395">
    <property type="entry name" value="Cytochrome_c_Peroxidase/MauG"/>
</dbReference>
<protein>
    <submittedName>
        <fullName evidence="11">Cytochrome-c peroxidase</fullName>
    </submittedName>
</protein>
<organism evidence="11 12">
    <name type="scientific">Xylophilus rhododendri</name>
    <dbReference type="NCBI Taxonomy" id="2697032"/>
    <lineage>
        <taxon>Bacteria</taxon>
        <taxon>Pseudomonadati</taxon>
        <taxon>Pseudomonadota</taxon>
        <taxon>Betaproteobacteria</taxon>
        <taxon>Burkholderiales</taxon>
        <taxon>Xylophilus</taxon>
    </lineage>
</organism>
<evidence type="ECO:0000256" key="8">
    <source>
        <dbReference type="SAM" id="MobiDB-lite"/>
    </source>
</evidence>
<dbReference type="Proteomes" id="UP000464787">
    <property type="component" value="Chromosome"/>
</dbReference>
<dbReference type="KEGG" id="xyk:GT347_12840"/>
<name>A0A857J6U6_9BURK</name>
<reference evidence="11 12" key="1">
    <citation type="submission" date="2020-01" db="EMBL/GenBank/DDBJ databases">
        <title>Genome sequencing of strain KACC 21265.</title>
        <authorList>
            <person name="Heo J."/>
            <person name="Kim S.-J."/>
            <person name="Kim J.-S."/>
            <person name="Hong S.-B."/>
            <person name="Kwon S.-W."/>
        </authorList>
    </citation>
    <scope>NUCLEOTIDE SEQUENCE [LARGE SCALE GENOMIC DNA]</scope>
    <source>
        <strain evidence="11 12">KACC 21265</strain>
    </source>
</reference>
<dbReference type="RefSeq" id="WP_160552324.1">
    <property type="nucleotide sequence ID" value="NZ_CP047650.1"/>
</dbReference>
<evidence type="ECO:0000256" key="3">
    <source>
        <dbReference type="ARBA" id="ARBA00022723"/>
    </source>
</evidence>
<keyword evidence="4 9" id="KW-0732">Signal</keyword>
<evidence type="ECO:0000256" key="4">
    <source>
        <dbReference type="ARBA" id="ARBA00022729"/>
    </source>
</evidence>
<feature type="region of interest" description="Disordered" evidence="8">
    <location>
        <begin position="133"/>
        <end position="157"/>
    </location>
</feature>
<feature type="signal peptide" evidence="9">
    <location>
        <begin position="1"/>
        <end position="25"/>
    </location>
</feature>
<dbReference type="GO" id="GO:0046872">
    <property type="term" value="F:metal ion binding"/>
    <property type="evidence" value="ECO:0007669"/>
    <property type="project" value="UniProtKB-KW"/>
</dbReference>
<dbReference type="Gene3D" id="1.10.760.10">
    <property type="entry name" value="Cytochrome c-like domain"/>
    <property type="match status" value="2"/>
</dbReference>
<dbReference type="GO" id="GO:0020037">
    <property type="term" value="F:heme binding"/>
    <property type="evidence" value="ECO:0007669"/>
    <property type="project" value="InterPro"/>
</dbReference>
<dbReference type="SUPFAM" id="SSF46626">
    <property type="entry name" value="Cytochrome c"/>
    <property type="match status" value="2"/>
</dbReference>
<dbReference type="InterPro" id="IPR004852">
    <property type="entry name" value="Di-haem_cyt_c_peroxidsae"/>
</dbReference>
<keyword evidence="11" id="KW-0575">Peroxidase</keyword>
<evidence type="ECO:0000256" key="2">
    <source>
        <dbReference type="ARBA" id="ARBA00022617"/>
    </source>
</evidence>
<evidence type="ECO:0000256" key="9">
    <source>
        <dbReference type="SAM" id="SignalP"/>
    </source>
</evidence>
<feature type="domain" description="Cytochrome c" evidence="10">
    <location>
        <begin position="246"/>
        <end position="423"/>
    </location>
</feature>
<evidence type="ECO:0000256" key="5">
    <source>
        <dbReference type="ARBA" id="ARBA00023002"/>
    </source>
</evidence>
<dbReference type="InterPro" id="IPR036909">
    <property type="entry name" value="Cyt_c-like_dom_sf"/>
</dbReference>
<feature type="domain" description="Cytochrome c" evidence="10">
    <location>
        <begin position="62"/>
        <end position="172"/>
    </location>
</feature>
<gene>
    <name evidence="11" type="ORF">GT347_12840</name>
</gene>
<dbReference type="Pfam" id="PF03150">
    <property type="entry name" value="CCP_MauG"/>
    <property type="match status" value="1"/>
</dbReference>
<accession>A0A857J6U6</accession>
<dbReference type="PROSITE" id="PS51007">
    <property type="entry name" value="CYTC"/>
    <property type="match status" value="2"/>
</dbReference>
<dbReference type="EMBL" id="CP047650">
    <property type="protein sequence ID" value="QHI98799.1"/>
    <property type="molecule type" value="Genomic_DNA"/>
</dbReference>
<dbReference type="InterPro" id="IPR009056">
    <property type="entry name" value="Cyt_c-like_dom"/>
</dbReference>
<dbReference type="GO" id="GO:0030313">
    <property type="term" value="C:cell envelope"/>
    <property type="evidence" value="ECO:0007669"/>
    <property type="project" value="UniProtKB-SubCell"/>
</dbReference>
<keyword evidence="6 7" id="KW-0408">Iron</keyword>
<keyword evidence="12" id="KW-1185">Reference proteome</keyword>
<dbReference type="AlphaFoldDB" id="A0A857J6U6"/>
<proteinExistence type="predicted"/>
<keyword evidence="2 7" id="KW-0349">Heme</keyword>
<feature type="chain" id="PRO_5032316576" evidence="9">
    <location>
        <begin position="26"/>
        <end position="429"/>
    </location>
</feature>
<evidence type="ECO:0000256" key="6">
    <source>
        <dbReference type="ARBA" id="ARBA00023004"/>
    </source>
</evidence>
<dbReference type="GO" id="GO:0009055">
    <property type="term" value="F:electron transfer activity"/>
    <property type="evidence" value="ECO:0007669"/>
    <property type="project" value="InterPro"/>
</dbReference>
<dbReference type="PANTHER" id="PTHR30600:SF10">
    <property type="entry name" value="BLL6722 PROTEIN"/>
    <property type="match status" value="1"/>
</dbReference>
<evidence type="ECO:0000256" key="7">
    <source>
        <dbReference type="PROSITE-ProRule" id="PRU00433"/>
    </source>
</evidence>
<keyword evidence="5" id="KW-0560">Oxidoreductase</keyword>
<comment type="subcellular location">
    <subcellularLocation>
        <location evidence="1">Cell envelope</location>
    </subcellularLocation>
</comment>
<dbReference type="PANTHER" id="PTHR30600">
    <property type="entry name" value="CYTOCHROME C PEROXIDASE-RELATED"/>
    <property type="match status" value="1"/>
</dbReference>
<evidence type="ECO:0000313" key="11">
    <source>
        <dbReference type="EMBL" id="QHI98799.1"/>
    </source>
</evidence>
<dbReference type="GO" id="GO:0004130">
    <property type="term" value="F:cytochrome-c peroxidase activity"/>
    <property type="evidence" value="ECO:0007669"/>
    <property type="project" value="TreeGrafter"/>
</dbReference>
<sequence length="429" mass="46475">MPNRRLLSLLPVLFALALHGCQRPAEPAAAPAAPAAPVAQAKPPSADATYALTLARQPSAAEMAAVGRAMFSDKGLSASGQMSCASCHSPQHAYGPPNALSVQLGGPDGQQPGVRAVPSLRYVQTVTAFSEHHFDNDGDDSVDAGPTGGHTWDGRADSTHAQSAVPLLSAYEMANASPAAVVAKLRQASYAGQFRATFGQDIFDDEAKAFRWAGMALEVFQETPEEFYPFDSKFDAVLRKQAKFTPQEARGLALFEDEKKGNCASCHISRITPDGGFPLFSDFGLIAIGVPRNAAIPANADPAYFDLGLCGPLRTDLKDRPEYCGLFRTPSLRNVATRQVFMHNGVFHSLDEVLRFYVQRDTHPGRFYPRGKDGKPAKFDDLPARYHANLNTDAPFDGRRPGQRPVWSEADIRDVVVFLKTLNDGWHPP</sequence>
<evidence type="ECO:0000313" key="12">
    <source>
        <dbReference type="Proteomes" id="UP000464787"/>
    </source>
</evidence>
<evidence type="ECO:0000256" key="1">
    <source>
        <dbReference type="ARBA" id="ARBA00004196"/>
    </source>
</evidence>
<evidence type="ECO:0000259" key="10">
    <source>
        <dbReference type="PROSITE" id="PS51007"/>
    </source>
</evidence>